<dbReference type="OrthoDB" id="4314040at2759"/>
<evidence type="ECO:0000256" key="1">
    <source>
        <dbReference type="ARBA" id="ARBA00023242"/>
    </source>
</evidence>
<dbReference type="InterPro" id="IPR001138">
    <property type="entry name" value="Zn2Cys6_DnaBD"/>
</dbReference>
<dbReference type="Gene3D" id="4.10.240.10">
    <property type="entry name" value="Zn(2)-C6 fungal-type DNA-binding domain"/>
    <property type="match status" value="1"/>
</dbReference>
<dbReference type="GO" id="GO:0008270">
    <property type="term" value="F:zinc ion binding"/>
    <property type="evidence" value="ECO:0007669"/>
    <property type="project" value="InterPro"/>
</dbReference>
<dbReference type="GO" id="GO:0000981">
    <property type="term" value="F:DNA-binding transcription factor activity, RNA polymerase II-specific"/>
    <property type="evidence" value="ECO:0007669"/>
    <property type="project" value="InterPro"/>
</dbReference>
<protein>
    <submittedName>
        <fullName evidence="4">Related to negative acting factor</fullName>
    </submittedName>
</protein>
<feature type="domain" description="Zn(2)-C6 fungal-type" evidence="3">
    <location>
        <begin position="1"/>
        <end position="26"/>
    </location>
</feature>
<dbReference type="AlphaFoldDB" id="A0A1L7WXW5"/>
<dbReference type="Pfam" id="PF11951">
    <property type="entry name" value="Fungal_trans_2"/>
    <property type="match status" value="1"/>
</dbReference>
<dbReference type="CDD" id="cd00067">
    <property type="entry name" value="GAL4"/>
    <property type="match status" value="1"/>
</dbReference>
<dbReference type="EMBL" id="FJOG01000010">
    <property type="protein sequence ID" value="CZR57607.1"/>
    <property type="molecule type" value="Genomic_DNA"/>
</dbReference>
<keyword evidence="1" id="KW-0539">Nucleus</keyword>
<dbReference type="InterPro" id="IPR053175">
    <property type="entry name" value="DHMBA_Reg_Transcription_Factor"/>
</dbReference>
<name>A0A1L7WXW5_9HELO</name>
<dbReference type="Pfam" id="PF00172">
    <property type="entry name" value="Zn_clus"/>
    <property type="match status" value="1"/>
</dbReference>
<evidence type="ECO:0000256" key="2">
    <source>
        <dbReference type="SAM" id="MobiDB-lite"/>
    </source>
</evidence>
<feature type="region of interest" description="Disordered" evidence="2">
    <location>
        <begin position="568"/>
        <end position="622"/>
    </location>
</feature>
<dbReference type="InterPro" id="IPR036864">
    <property type="entry name" value="Zn2-C6_fun-type_DNA-bd_sf"/>
</dbReference>
<sequence length="674" mass="75458">MCRTRRIKCDETKPTCNQCAKSRRQCPGYKDDFDLVFRNETQATERRARRAVNSKKMSAQITFANQQSAFASSPEDVDSKAVIFTNTDSGSLTRFAPPETISIPYEEQAPCFFLTNYVIQTREASRGYFDFIEPMLEKESPDSHLSLAFGAVAMASLANRPNSRGRALYPQALSAYTKALKAVNLALQNPALQKTDQTLAAILMLGFFETIASERSNAMAWYSHIDGAVQLVKMRGKKQLRTKVGNSLFVCVRAQMTTTCLSGSKAPLLGVDWWLGDQKPDDAGSFVTRLNLRIAELRYEINAALSTFPRTPEYFQEVINLMKRAQAMEQEYLEWEVKVPQQWRSQTVAWVDQIPGGDITKAEVCPGKVDMFPDLWTAHLWNSARVARLFISGVIVRCAAWVCSPVDYRTTPEYAQAVRLCGDLVTDMIASVPFFLGWRVGQGGNLKNGEFSGFESWGESGPPKAIGGFFVIWALFSISNTDFVSDSQRAWSKGRLMYISETLGLNHAKVLSKFQLRLPSMVIRRDALVHTPPTSQMMAPTMSRGYTPPAHTQHHTTTQTIHNIAAQHQAEAQAQAAQYQAQTPGPQTQYQNQNWYQNPSASPGSMSTRSLSNSSGASPIMNPPIVPIYTMNPLQQREAMQRETWEKERKNLLKKASNQQGDSVERLLANYLQV</sequence>
<dbReference type="PANTHER" id="PTHR38791">
    <property type="entry name" value="ZN(II)2CYS6 TRANSCRIPTION FACTOR (EUROFUNG)-RELATED-RELATED"/>
    <property type="match status" value="1"/>
</dbReference>
<dbReference type="InterPro" id="IPR021858">
    <property type="entry name" value="Fun_TF"/>
</dbReference>
<keyword evidence="5" id="KW-1185">Reference proteome</keyword>
<accession>A0A1L7WXW5</accession>
<proteinExistence type="predicted"/>
<dbReference type="PROSITE" id="PS50048">
    <property type="entry name" value="ZN2_CY6_FUNGAL_2"/>
    <property type="match status" value="1"/>
</dbReference>
<evidence type="ECO:0000313" key="4">
    <source>
        <dbReference type="EMBL" id="CZR57607.1"/>
    </source>
</evidence>
<evidence type="ECO:0000259" key="3">
    <source>
        <dbReference type="PROSITE" id="PS50048"/>
    </source>
</evidence>
<dbReference type="STRING" id="576137.A0A1L7WXW5"/>
<dbReference type="PANTHER" id="PTHR38791:SF13">
    <property type="entry name" value="ZN(2)-C6 FUNGAL-TYPE DOMAIN-CONTAINING PROTEIN"/>
    <property type="match status" value="1"/>
</dbReference>
<evidence type="ECO:0000313" key="5">
    <source>
        <dbReference type="Proteomes" id="UP000184330"/>
    </source>
</evidence>
<gene>
    <name evidence="4" type="ORF">PAC_07496</name>
</gene>
<dbReference type="SUPFAM" id="SSF57701">
    <property type="entry name" value="Zn2/Cys6 DNA-binding domain"/>
    <property type="match status" value="1"/>
</dbReference>
<reference evidence="4 5" key="1">
    <citation type="submission" date="2016-03" db="EMBL/GenBank/DDBJ databases">
        <authorList>
            <person name="Ploux O."/>
        </authorList>
    </citation>
    <scope>NUCLEOTIDE SEQUENCE [LARGE SCALE GENOMIC DNA]</scope>
    <source>
        <strain evidence="4 5">UAMH 11012</strain>
    </source>
</reference>
<feature type="compositionally biased region" description="Low complexity" evidence="2">
    <location>
        <begin position="568"/>
        <end position="598"/>
    </location>
</feature>
<organism evidence="4 5">
    <name type="scientific">Phialocephala subalpina</name>
    <dbReference type="NCBI Taxonomy" id="576137"/>
    <lineage>
        <taxon>Eukaryota</taxon>
        <taxon>Fungi</taxon>
        <taxon>Dikarya</taxon>
        <taxon>Ascomycota</taxon>
        <taxon>Pezizomycotina</taxon>
        <taxon>Leotiomycetes</taxon>
        <taxon>Helotiales</taxon>
        <taxon>Mollisiaceae</taxon>
        <taxon>Phialocephala</taxon>
        <taxon>Phialocephala fortinii species complex</taxon>
    </lineage>
</organism>
<dbReference type="Proteomes" id="UP000184330">
    <property type="component" value="Unassembled WGS sequence"/>
</dbReference>
<feature type="compositionally biased region" description="Polar residues" evidence="2">
    <location>
        <begin position="599"/>
        <end position="617"/>
    </location>
</feature>